<evidence type="ECO:0000313" key="2">
    <source>
        <dbReference type="Proteomes" id="UP000008065"/>
    </source>
</evidence>
<dbReference type="RefSeq" id="XP_009850303.1">
    <property type="nucleotide sequence ID" value="XM_009852001.1"/>
</dbReference>
<dbReference type="GeneID" id="20827846"/>
<gene>
    <name evidence="1" type="ORF">NEUTE1DRAFT_42286</name>
</gene>
<name>F8MK19_NEUT8</name>
<keyword evidence="2" id="KW-1185">Reference proteome</keyword>
<dbReference type="Proteomes" id="UP000008065">
    <property type="component" value="Unassembled WGS sequence"/>
</dbReference>
<dbReference type="HOGENOM" id="CLU_3002083_0_0_1"/>
<organism evidence="1 2">
    <name type="scientific">Neurospora tetrasperma (strain FGSC 2508 / ATCC MYA-4615 / P0657)</name>
    <dbReference type="NCBI Taxonomy" id="510951"/>
    <lineage>
        <taxon>Eukaryota</taxon>
        <taxon>Fungi</taxon>
        <taxon>Dikarya</taxon>
        <taxon>Ascomycota</taxon>
        <taxon>Pezizomycotina</taxon>
        <taxon>Sordariomycetes</taxon>
        <taxon>Sordariomycetidae</taxon>
        <taxon>Sordariales</taxon>
        <taxon>Sordariaceae</taxon>
        <taxon>Neurospora</taxon>
    </lineage>
</organism>
<dbReference type="AlphaFoldDB" id="F8MK19"/>
<dbReference type="EMBL" id="GL891304">
    <property type="protein sequence ID" value="EGO57356.1"/>
    <property type="molecule type" value="Genomic_DNA"/>
</dbReference>
<protein>
    <submittedName>
        <fullName evidence="1">Uncharacterized protein</fullName>
    </submittedName>
</protein>
<sequence>LARFLINRRLIYYLVVERVKIYLYGTNYYTLQLGGGNEFKFYINIFFTNNINNRKSL</sequence>
<reference evidence="2" key="1">
    <citation type="journal article" date="2011" name="Genetics">
        <title>Massive changes in genome architecture accompany the transition to self-fertility in the filamentous fungus Neurospora tetrasperma.</title>
        <authorList>
            <person name="Ellison C.E."/>
            <person name="Stajich J.E."/>
            <person name="Jacobson D.J."/>
            <person name="Natvig D.O."/>
            <person name="Lapidus A."/>
            <person name="Foster B."/>
            <person name="Aerts A."/>
            <person name="Riley R."/>
            <person name="Lindquist E.A."/>
            <person name="Grigoriev I.V."/>
            <person name="Taylor J.W."/>
        </authorList>
    </citation>
    <scope>NUCLEOTIDE SEQUENCE [LARGE SCALE GENOMIC DNA]</scope>
    <source>
        <strain evidence="2">FGSC 2508 / P0657</strain>
    </source>
</reference>
<accession>F8MK19</accession>
<feature type="non-terminal residue" evidence="1">
    <location>
        <position position="1"/>
    </location>
</feature>
<evidence type="ECO:0000313" key="1">
    <source>
        <dbReference type="EMBL" id="EGO57356.1"/>
    </source>
</evidence>
<dbReference type="KEGG" id="nte:NEUTE1DRAFT42286"/>
<proteinExistence type="predicted"/>
<dbReference type="VEuPathDB" id="FungiDB:NEUTE1DRAFT_42286"/>